<dbReference type="AlphaFoldDB" id="A0A167JJN0"/>
<reference evidence="2 3" key="1">
    <citation type="submission" date="2013-07" db="EMBL/GenBank/DDBJ databases">
        <title>Comparative Genomic and Metabolomic Analysis of Twelve Strains of Pseudoalteromonas luteoviolacea.</title>
        <authorList>
            <person name="Vynne N.G."/>
            <person name="Mansson M."/>
            <person name="Gram L."/>
        </authorList>
    </citation>
    <scope>NUCLEOTIDE SEQUENCE [LARGE SCALE GENOMIC DNA]</scope>
    <source>
        <strain evidence="2 3">S4060-1</strain>
    </source>
</reference>
<organism evidence="2 3">
    <name type="scientific">Pseudoalteromonas luteoviolacea S4060-1</name>
    <dbReference type="NCBI Taxonomy" id="1365257"/>
    <lineage>
        <taxon>Bacteria</taxon>
        <taxon>Pseudomonadati</taxon>
        <taxon>Pseudomonadota</taxon>
        <taxon>Gammaproteobacteria</taxon>
        <taxon>Alteromonadales</taxon>
        <taxon>Pseudoalteromonadaceae</taxon>
        <taxon>Pseudoalteromonas</taxon>
    </lineage>
</organism>
<evidence type="ECO:0008006" key="4">
    <source>
        <dbReference type="Google" id="ProtNLM"/>
    </source>
</evidence>
<dbReference type="PATRIC" id="fig|1365257.3.peg.4091"/>
<sequence length="467" mass="52094">MKRLLPFALFSSLIYAYDSIDLQFNADGKLIVPDTGSAFVAGNGELAYLQKVDLKSKQTTLLALPDNPIMYSLGKLAGHQGTQAFVLTEQGIFHVGATNAHKLIKTDSVFEFDTLPQFRYQTFTLDVNGDDLADFYLPGVENQTIYVQQETGTFKSIALPLSAKTITHATEQKLMISHTLPHFPALADINGDGINDLMFYEEQAVRYFLATSQGPNKEPQTLFTVNNNSKQRIEKLRDFNNDGYPDIHTIESLSEGADKEKDLDSESIHRIFFSEQTSNGLVFKNSPDIELTLEETSAIANISDFDGDGLNDLAVISFDIGFMDIISIASAAMENKEVMLDSTISIFKGKTNNQFSKKAASKKSFELAMNMNNSNSGTDKGIIFKDFNGDDLTDLLIRSDTHELKVYFGDEKRGLSRRAKRIKRSLPESSGDIYSYDLNQDGKEEIVLKVNDKKEGFRLEAIHISRN</sequence>
<dbReference type="RefSeq" id="WP_063382388.1">
    <property type="nucleotide sequence ID" value="NZ_AUXX01000045.1"/>
</dbReference>
<accession>A0A167JJN0</accession>
<proteinExistence type="predicted"/>
<dbReference type="InterPro" id="IPR013517">
    <property type="entry name" value="FG-GAP"/>
</dbReference>
<dbReference type="InterPro" id="IPR028994">
    <property type="entry name" value="Integrin_alpha_N"/>
</dbReference>
<protein>
    <recommendedName>
        <fullName evidence="4">VCBS repeat-containing protein</fullName>
    </recommendedName>
</protein>
<dbReference type="InterPro" id="IPR024881">
    <property type="entry name" value="Tip"/>
</dbReference>
<dbReference type="EMBL" id="AUXX01000045">
    <property type="protein sequence ID" value="KZN61212.1"/>
    <property type="molecule type" value="Genomic_DNA"/>
</dbReference>
<evidence type="ECO:0000313" key="3">
    <source>
        <dbReference type="Proteomes" id="UP000076661"/>
    </source>
</evidence>
<evidence type="ECO:0000256" key="1">
    <source>
        <dbReference type="ARBA" id="ARBA00022729"/>
    </source>
</evidence>
<dbReference type="Pfam" id="PF13517">
    <property type="entry name" value="FG-GAP_3"/>
    <property type="match status" value="1"/>
</dbReference>
<dbReference type="SUPFAM" id="SSF69318">
    <property type="entry name" value="Integrin alpha N-terminal domain"/>
    <property type="match status" value="1"/>
</dbReference>
<gene>
    <name evidence="2" type="ORF">N478_03905</name>
</gene>
<keyword evidence="1" id="KW-0732">Signal</keyword>
<dbReference type="Gene3D" id="2.130.10.130">
    <property type="entry name" value="Integrin alpha, N-terminal"/>
    <property type="match status" value="1"/>
</dbReference>
<evidence type="ECO:0000313" key="2">
    <source>
        <dbReference type="EMBL" id="KZN61212.1"/>
    </source>
</evidence>
<dbReference type="PANTHER" id="PTHR13412:SF0">
    <property type="entry name" value="T-CELL IMMUNOMODULATORY PROTEIN"/>
    <property type="match status" value="1"/>
</dbReference>
<dbReference type="Proteomes" id="UP000076661">
    <property type="component" value="Unassembled WGS sequence"/>
</dbReference>
<name>A0A167JJN0_9GAMM</name>
<dbReference type="PANTHER" id="PTHR13412">
    <property type="entry name" value="T-CELL IMMUNOMODULATORY PROTEIN HOMOLOG"/>
    <property type="match status" value="1"/>
</dbReference>
<dbReference type="GO" id="GO:0005886">
    <property type="term" value="C:plasma membrane"/>
    <property type="evidence" value="ECO:0007669"/>
    <property type="project" value="TreeGrafter"/>
</dbReference>
<comment type="caution">
    <text evidence="2">The sequence shown here is derived from an EMBL/GenBank/DDBJ whole genome shotgun (WGS) entry which is preliminary data.</text>
</comment>